<name>M5C7H6_THACB</name>
<dbReference type="EMBL" id="CAOJ01014324">
    <property type="protein sequence ID" value="CCO35264.1"/>
    <property type="molecule type" value="Genomic_DNA"/>
</dbReference>
<dbReference type="GO" id="GO:0006313">
    <property type="term" value="P:DNA transposition"/>
    <property type="evidence" value="ECO:0007669"/>
    <property type="project" value="InterPro"/>
</dbReference>
<dbReference type="InterPro" id="IPR036388">
    <property type="entry name" value="WH-like_DNA-bd_sf"/>
</dbReference>
<dbReference type="AlphaFoldDB" id="M5C7H6"/>
<dbReference type="Pfam" id="PF01498">
    <property type="entry name" value="HTH_Tnp_Tc3_2"/>
    <property type="match status" value="1"/>
</dbReference>
<evidence type="ECO:0000313" key="3">
    <source>
        <dbReference type="Proteomes" id="UP000012065"/>
    </source>
</evidence>
<dbReference type="GO" id="GO:0003677">
    <property type="term" value="F:DNA binding"/>
    <property type="evidence" value="ECO:0007669"/>
    <property type="project" value="InterPro"/>
</dbReference>
<accession>M5C7H6</accession>
<reference evidence="2 3" key="1">
    <citation type="journal article" date="2013" name="J. Biotechnol.">
        <title>Establishment and interpretation of the genome sequence of the phytopathogenic fungus Rhizoctonia solani AG1-IB isolate 7/3/14.</title>
        <authorList>
            <person name="Wibberg D.W."/>
            <person name="Jelonek L.J."/>
            <person name="Rupp O.R."/>
            <person name="Hennig M.H."/>
            <person name="Eikmeyer F.E."/>
            <person name="Goesmann A.G."/>
            <person name="Hartmann A.H."/>
            <person name="Borriss R.B."/>
            <person name="Grosch R.G."/>
            <person name="Puehler A.P."/>
            <person name="Schlueter A.S."/>
        </authorList>
    </citation>
    <scope>NUCLEOTIDE SEQUENCE [LARGE SCALE GENOMIC DNA]</scope>
    <source>
        <strain evidence="3">AG1-IB / isolate 7/3/14</strain>
    </source>
</reference>
<organism evidence="2 3">
    <name type="scientific">Thanatephorus cucumeris (strain AG1-IB / isolate 7/3/14)</name>
    <name type="common">Lettuce bottom rot fungus</name>
    <name type="synonym">Rhizoctonia solani</name>
    <dbReference type="NCBI Taxonomy" id="1108050"/>
    <lineage>
        <taxon>Eukaryota</taxon>
        <taxon>Fungi</taxon>
        <taxon>Dikarya</taxon>
        <taxon>Basidiomycota</taxon>
        <taxon>Agaricomycotina</taxon>
        <taxon>Agaricomycetes</taxon>
        <taxon>Cantharellales</taxon>
        <taxon>Ceratobasidiaceae</taxon>
        <taxon>Rhizoctonia</taxon>
        <taxon>Rhizoctonia solani AG-1</taxon>
    </lineage>
</organism>
<dbReference type="SUPFAM" id="SSF46689">
    <property type="entry name" value="Homeodomain-like"/>
    <property type="match status" value="1"/>
</dbReference>
<proteinExistence type="predicted"/>
<gene>
    <name evidence="2" type="ORF">BN14_09380</name>
</gene>
<comment type="caution">
    <text evidence="2">The sequence shown here is derived from an EMBL/GenBank/DDBJ whole genome shotgun (WGS) entry which is preliminary data.</text>
</comment>
<protein>
    <recommendedName>
        <fullName evidence="1">Transposase Tc1-like domain-containing protein</fullName>
    </recommendedName>
</protein>
<dbReference type="HOGENOM" id="CLU_1759120_0_0_1"/>
<dbReference type="Gene3D" id="1.10.10.10">
    <property type="entry name" value="Winged helix-like DNA-binding domain superfamily/Winged helix DNA-binding domain"/>
    <property type="match status" value="1"/>
</dbReference>
<dbReference type="InterPro" id="IPR002492">
    <property type="entry name" value="Transposase_Tc1-like"/>
</dbReference>
<sequence>MSPRKYSELTKTQRGMILGLRKAGKTYSAIAEEMKGICDISPSTAYRTCQRFKKHGTTKSLSGRGQRPVLSERMKRLIIRHVRVDRYSPYSVIANKLGGVSAAQIRAVASAAGYHRRVAVRKPFISKPTRQKRIKWAEENKERDWDEAMWTDEMQMETGSTST</sequence>
<dbReference type="InterPro" id="IPR009057">
    <property type="entry name" value="Homeodomain-like_sf"/>
</dbReference>
<dbReference type="GO" id="GO:0015074">
    <property type="term" value="P:DNA integration"/>
    <property type="evidence" value="ECO:0007669"/>
    <property type="project" value="InterPro"/>
</dbReference>
<evidence type="ECO:0000259" key="1">
    <source>
        <dbReference type="Pfam" id="PF01498"/>
    </source>
</evidence>
<evidence type="ECO:0000313" key="2">
    <source>
        <dbReference type="EMBL" id="CCO35264.1"/>
    </source>
</evidence>
<dbReference type="Proteomes" id="UP000012065">
    <property type="component" value="Unassembled WGS sequence"/>
</dbReference>
<feature type="domain" description="Transposase Tc1-like" evidence="1">
    <location>
        <begin position="75"/>
        <end position="141"/>
    </location>
</feature>